<feature type="region of interest" description="Disordered" evidence="1">
    <location>
        <begin position="1"/>
        <end position="43"/>
    </location>
</feature>
<dbReference type="AlphaFoldDB" id="A0A5C2RRS4"/>
<gene>
    <name evidence="2" type="ORF">L227DRAFT_616572</name>
</gene>
<feature type="compositionally biased region" description="Low complexity" evidence="1">
    <location>
        <begin position="270"/>
        <end position="286"/>
    </location>
</feature>
<protein>
    <submittedName>
        <fullName evidence="2">Uncharacterized protein</fullName>
    </submittedName>
</protein>
<sequence length="445" mass="47669">MSSYLQHPTSYARAEPVPERRPSPPRSTTTVDIPPPAGTSATYAHSDAPAYEWSAGNMSDGTISVTHPAVQRYVERAACGLEVAEAAHAAMPENALWHVTTDHHVSWWRAEMGGTLQAGMGWDACRTQVEQALDFQPGELDIVTVKAVFTLAALSLFAFPGKTAFWAFWAKNSWEVTAALVEEVINTQPPPITMPRSVTWVTRSLFMEEVAAYRRGWLPVVSRPVEKRVPRRKAAMKAKAAAAASTSRKSKPTRDDEEAEQPQPKKRKTGASGSAVAEPVSAAPAERVTADAEVDDSAPATAAQSRRGAPALGSFTIQGPAVRLGKGVFRVDTFPLRNETYAETEARFEATAALMMMEAGTFEPSSSSQATGLEAIQGVSLPRVSTSDDRAPAAMSPQSTLVGTATPVDELTRINASPEAPEDQGEIELDKVDAKLAESGKVSAR</sequence>
<feature type="region of interest" description="Disordered" evidence="1">
    <location>
        <begin position="385"/>
        <end position="432"/>
    </location>
</feature>
<dbReference type="OrthoDB" id="2753077at2759"/>
<evidence type="ECO:0000313" key="2">
    <source>
        <dbReference type="EMBL" id="RPD54014.1"/>
    </source>
</evidence>
<keyword evidence="3" id="KW-1185">Reference proteome</keyword>
<feature type="compositionally biased region" description="Low complexity" evidence="1">
    <location>
        <begin position="237"/>
        <end position="247"/>
    </location>
</feature>
<name>A0A5C2RRS4_9APHY</name>
<dbReference type="EMBL" id="ML122312">
    <property type="protein sequence ID" value="RPD54014.1"/>
    <property type="molecule type" value="Genomic_DNA"/>
</dbReference>
<dbReference type="STRING" id="1328759.A0A5C2RRS4"/>
<reference evidence="2" key="1">
    <citation type="journal article" date="2018" name="Genome Biol. Evol.">
        <title>Genomics and development of Lentinus tigrinus, a white-rot wood-decaying mushroom with dimorphic fruiting bodies.</title>
        <authorList>
            <person name="Wu B."/>
            <person name="Xu Z."/>
            <person name="Knudson A."/>
            <person name="Carlson A."/>
            <person name="Chen N."/>
            <person name="Kovaka S."/>
            <person name="LaButti K."/>
            <person name="Lipzen A."/>
            <person name="Pennachio C."/>
            <person name="Riley R."/>
            <person name="Schakwitz W."/>
            <person name="Umezawa K."/>
            <person name="Ohm R.A."/>
            <person name="Grigoriev I.V."/>
            <person name="Nagy L.G."/>
            <person name="Gibbons J."/>
            <person name="Hibbett D."/>
        </authorList>
    </citation>
    <scope>NUCLEOTIDE SEQUENCE [LARGE SCALE GENOMIC DNA]</scope>
    <source>
        <strain evidence="2">ALCF2SS1-6</strain>
    </source>
</reference>
<feature type="region of interest" description="Disordered" evidence="1">
    <location>
        <begin position="229"/>
        <end position="313"/>
    </location>
</feature>
<evidence type="ECO:0000256" key="1">
    <source>
        <dbReference type="SAM" id="MobiDB-lite"/>
    </source>
</evidence>
<accession>A0A5C2RRS4</accession>
<proteinExistence type="predicted"/>
<dbReference type="Proteomes" id="UP000313359">
    <property type="component" value="Unassembled WGS sequence"/>
</dbReference>
<evidence type="ECO:0000313" key="3">
    <source>
        <dbReference type="Proteomes" id="UP000313359"/>
    </source>
</evidence>
<organism evidence="2 3">
    <name type="scientific">Lentinus tigrinus ALCF2SS1-6</name>
    <dbReference type="NCBI Taxonomy" id="1328759"/>
    <lineage>
        <taxon>Eukaryota</taxon>
        <taxon>Fungi</taxon>
        <taxon>Dikarya</taxon>
        <taxon>Basidiomycota</taxon>
        <taxon>Agaricomycotina</taxon>
        <taxon>Agaricomycetes</taxon>
        <taxon>Polyporales</taxon>
        <taxon>Polyporaceae</taxon>
        <taxon>Lentinus</taxon>
    </lineage>
</organism>